<gene>
    <name evidence="1" type="ORF">EXIGLDRAFT_562985</name>
</gene>
<feature type="non-terminal residue" evidence="1">
    <location>
        <position position="1"/>
    </location>
</feature>
<name>A0A165D992_EXIGL</name>
<feature type="non-terminal residue" evidence="1">
    <location>
        <position position="58"/>
    </location>
</feature>
<dbReference type="SUPFAM" id="SSF53098">
    <property type="entry name" value="Ribonuclease H-like"/>
    <property type="match status" value="1"/>
</dbReference>
<dbReference type="InterPro" id="IPR036397">
    <property type="entry name" value="RNaseH_sf"/>
</dbReference>
<reference evidence="1 2" key="1">
    <citation type="journal article" date="2016" name="Mol. Biol. Evol.">
        <title>Comparative Genomics of Early-Diverging Mushroom-Forming Fungi Provides Insights into the Origins of Lignocellulose Decay Capabilities.</title>
        <authorList>
            <person name="Nagy L.G."/>
            <person name="Riley R."/>
            <person name="Tritt A."/>
            <person name="Adam C."/>
            <person name="Daum C."/>
            <person name="Floudas D."/>
            <person name="Sun H."/>
            <person name="Yadav J.S."/>
            <person name="Pangilinan J."/>
            <person name="Larsson K.H."/>
            <person name="Matsuura K."/>
            <person name="Barry K."/>
            <person name="Labutti K."/>
            <person name="Kuo R."/>
            <person name="Ohm R.A."/>
            <person name="Bhattacharya S.S."/>
            <person name="Shirouzu T."/>
            <person name="Yoshinaga Y."/>
            <person name="Martin F.M."/>
            <person name="Grigoriev I.V."/>
            <person name="Hibbett D.S."/>
        </authorList>
    </citation>
    <scope>NUCLEOTIDE SEQUENCE [LARGE SCALE GENOMIC DNA]</scope>
    <source>
        <strain evidence="1 2">HHB12029</strain>
    </source>
</reference>
<dbReference type="EMBL" id="KV426243">
    <property type="protein sequence ID" value="KZV84045.1"/>
    <property type="molecule type" value="Genomic_DNA"/>
</dbReference>
<evidence type="ECO:0000313" key="2">
    <source>
        <dbReference type="Proteomes" id="UP000077266"/>
    </source>
</evidence>
<protein>
    <recommendedName>
        <fullName evidence="3">Integrase catalytic domain-containing protein</fullName>
    </recommendedName>
</protein>
<dbReference type="GO" id="GO:0003676">
    <property type="term" value="F:nucleic acid binding"/>
    <property type="evidence" value="ECO:0007669"/>
    <property type="project" value="InterPro"/>
</dbReference>
<evidence type="ECO:0008006" key="3">
    <source>
        <dbReference type="Google" id="ProtNLM"/>
    </source>
</evidence>
<dbReference type="OrthoDB" id="446925at2759"/>
<accession>A0A165D992</accession>
<sequence>LPTSNGFKYLVHGRCDLSSWPEFRSLPTQTGETIGRFILEEILCRWGCLYEIVTDNGT</sequence>
<dbReference type="InParanoid" id="A0A165D992"/>
<dbReference type="Gene3D" id="3.30.420.10">
    <property type="entry name" value="Ribonuclease H-like superfamily/Ribonuclease H"/>
    <property type="match status" value="1"/>
</dbReference>
<keyword evidence="2" id="KW-1185">Reference proteome</keyword>
<evidence type="ECO:0000313" key="1">
    <source>
        <dbReference type="EMBL" id="KZV84045.1"/>
    </source>
</evidence>
<dbReference type="InterPro" id="IPR012337">
    <property type="entry name" value="RNaseH-like_sf"/>
</dbReference>
<proteinExistence type="predicted"/>
<dbReference type="Proteomes" id="UP000077266">
    <property type="component" value="Unassembled WGS sequence"/>
</dbReference>
<organism evidence="1 2">
    <name type="scientific">Exidia glandulosa HHB12029</name>
    <dbReference type="NCBI Taxonomy" id="1314781"/>
    <lineage>
        <taxon>Eukaryota</taxon>
        <taxon>Fungi</taxon>
        <taxon>Dikarya</taxon>
        <taxon>Basidiomycota</taxon>
        <taxon>Agaricomycotina</taxon>
        <taxon>Agaricomycetes</taxon>
        <taxon>Auriculariales</taxon>
        <taxon>Exidiaceae</taxon>
        <taxon>Exidia</taxon>
    </lineage>
</organism>
<dbReference type="AlphaFoldDB" id="A0A165D992"/>